<reference evidence="6" key="3">
    <citation type="submission" date="2025-08" db="UniProtKB">
        <authorList>
            <consortium name="Ensembl"/>
        </authorList>
    </citation>
    <scope>IDENTIFICATION</scope>
</reference>
<reference evidence="6" key="4">
    <citation type="submission" date="2025-09" db="UniProtKB">
        <authorList>
            <consortium name="Ensembl"/>
        </authorList>
    </citation>
    <scope>IDENTIFICATION</scope>
</reference>
<dbReference type="GeneTree" id="ENSGT00940000170002"/>
<keyword evidence="4" id="KW-0732">Signal</keyword>
<dbReference type="Pfam" id="PF13927">
    <property type="entry name" value="Ig_3"/>
    <property type="match status" value="1"/>
</dbReference>
<evidence type="ECO:0000256" key="4">
    <source>
        <dbReference type="SAM" id="SignalP"/>
    </source>
</evidence>
<protein>
    <recommendedName>
        <fullName evidence="5">Ig-like domain-containing protein</fullName>
    </recommendedName>
</protein>
<dbReference type="InterPro" id="IPR007110">
    <property type="entry name" value="Ig-like_dom"/>
</dbReference>
<organism evidence="6 7">
    <name type="scientific">Astatotilapia calliptera</name>
    <name type="common">Eastern happy</name>
    <name type="synonym">Chromis callipterus</name>
    <dbReference type="NCBI Taxonomy" id="8154"/>
    <lineage>
        <taxon>Eukaryota</taxon>
        <taxon>Metazoa</taxon>
        <taxon>Chordata</taxon>
        <taxon>Craniata</taxon>
        <taxon>Vertebrata</taxon>
        <taxon>Euteleostomi</taxon>
        <taxon>Actinopterygii</taxon>
        <taxon>Neopterygii</taxon>
        <taxon>Teleostei</taxon>
        <taxon>Neoteleostei</taxon>
        <taxon>Acanthomorphata</taxon>
        <taxon>Ovalentaria</taxon>
        <taxon>Cichlomorphae</taxon>
        <taxon>Cichliformes</taxon>
        <taxon>Cichlidae</taxon>
        <taxon>African cichlids</taxon>
        <taxon>Pseudocrenilabrinae</taxon>
        <taxon>Haplochromini</taxon>
        <taxon>Astatotilapia</taxon>
    </lineage>
</organism>
<evidence type="ECO:0000313" key="7">
    <source>
        <dbReference type="Proteomes" id="UP000265100"/>
    </source>
</evidence>
<reference evidence="7" key="2">
    <citation type="submission" date="2023-03" db="EMBL/GenBank/DDBJ databases">
        <authorList>
            <consortium name="Wellcome Sanger Institute Data Sharing"/>
        </authorList>
    </citation>
    <scope>NUCLEOTIDE SEQUENCE [LARGE SCALE GENOMIC DNA]</scope>
</reference>
<dbReference type="SUPFAM" id="SSF48726">
    <property type="entry name" value="Immunoglobulin"/>
    <property type="match status" value="2"/>
</dbReference>
<dbReference type="Proteomes" id="UP000265100">
    <property type="component" value="Chromosome 5"/>
</dbReference>
<keyword evidence="2" id="KW-0472">Membrane</keyword>
<dbReference type="Gene3D" id="2.60.40.10">
    <property type="entry name" value="Immunoglobulins"/>
    <property type="match status" value="2"/>
</dbReference>
<feature type="domain" description="Ig-like" evidence="5">
    <location>
        <begin position="136"/>
        <end position="223"/>
    </location>
</feature>
<comment type="subcellular location">
    <subcellularLocation>
        <location evidence="1">Membrane</location>
    </subcellularLocation>
</comment>
<feature type="domain" description="Ig-like" evidence="5">
    <location>
        <begin position="31"/>
        <end position="111"/>
    </location>
</feature>
<dbReference type="InterPro" id="IPR050504">
    <property type="entry name" value="IgSF_BTN/MOG"/>
</dbReference>
<dbReference type="SMART" id="SM00409">
    <property type="entry name" value="IG"/>
    <property type="match status" value="2"/>
</dbReference>
<evidence type="ECO:0000259" key="5">
    <source>
        <dbReference type="PROSITE" id="PS50835"/>
    </source>
</evidence>
<evidence type="ECO:0000256" key="1">
    <source>
        <dbReference type="ARBA" id="ARBA00004370"/>
    </source>
</evidence>
<evidence type="ECO:0000313" key="6">
    <source>
        <dbReference type="Ensembl" id="ENSACLP00000022330.2"/>
    </source>
</evidence>
<feature type="signal peptide" evidence="4">
    <location>
        <begin position="1"/>
        <end position="22"/>
    </location>
</feature>
<dbReference type="OMA" id="VGECHHK"/>
<dbReference type="PROSITE" id="PS50835">
    <property type="entry name" value="IG_LIKE"/>
    <property type="match status" value="2"/>
</dbReference>
<dbReference type="OrthoDB" id="9049620at2759"/>
<keyword evidence="3" id="KW-0393">Immunoglobulin domain</keyword>
<dbReference type="Pfam" id="PF07686">
    <property type="entry name" value="V-set"/>
    <property type="match status" value="1"/>
</dbReference>
<dbReference type="GO" id="GO:0009897">
    <property type="term" value="C:external side of plasma membrane"/>
    <property type="evidence" value="ECO:0007669"/>
    <property type="project" value="TreeGrafter"/>
</dbReference>
<reference evidence="6 7" key="1">
    <citation type="submission" date="2018-05" db="EMBL/GenBank/DDBJ databases">
        <authorList>
            <person name="Datahose"/>
        </authorList>
    </citation>
    <scope>NUCLEOTIDE SEQUENCE</scope>
</reference>
<dbReference type="Bgee" id="ENSACLG00000015153">
    <property type="expression patterns" value="Expressed in brain and 8 other cell types or tissues"/>
</dbReference>
<dbReference type="InterPro" id="IPR003599">
    <property type="entry name" value="Ig_sub"/>
</dbReference>
<dbReference type="GO" id="GO:0050852">
    <property type="term" value="P:T cell receptor signaling pathway"/>
    <property type="evidence" value="ECO:0007669"/>
    <property type="project" value="TreeGrafter"/>
</dbReference>
<dbReference type="PANTHER" id="PTHR24100">
    <property type="entry name" value="BUTYROPHILIN"/>
    <property type="match status" value="1"/>
</dbReference>
<dbReference type="GO" id="GO:0005102">
    <property type="term" value="F:signaling receptor binding"/>
    <property type="evidence" value="ECO:0007669"/>
    <property type="project" value="TreeGrafter"/>
</dbReference>
<accession>A0A3P8PZ47</accession>
<dbReference type="CDD" id="cd00096">
    <property type="entry name" value="Ig"/>
    <property type="match status" value="1"/>
</dbReference>
<feature type="chain" id="PRO_5044280545" description="Ig-like domain-containing protein" evidence="4">
    <location>
        <begin position="23"/>
        <end position="258"/>
    </location>
</feature>
<dbReference type="InterPro" id="IPR013106">
    <property type="entry name" value="Ig_V-set"/>
</dbReference>
<dbReference type="InterPro" id="IPR036179">
    <property type="entry name" value="Ig-like_dom_sf"/>
</dbReference>
<dbReference type="Ensembl" id="ENSACLT00000022848.2">
    <property type="protein sequence ID" value="ENSACLP00000022330.2"/>
    <property type="gene ID" value="ENSACLG00000015153.2"/>
</dbReference>
<dbReference type="InterPro" id="IPR013783">
    <property type="entry name" value="Ig-like_fold"/>
</dbReference>
<dbReference type="PANTHER" id="PTHR24100:SF151">
    <property type="entry name" value="ICOS LIGAND"/>
    <property type="match status" value="1"/>
</dbReference>
<name>A0A3P8PZ47_ASTCA</name>
<sequence>MELLSLLFMSSCFLTLSGLTFGDQSGTSVIVREGDYAILPCSLGTNENIEDVRFVWTKNGTEKEVYIHDTGVNHSPALPGRVLHFRDDLKHGNASIKINYVQLEDRGIYTCNFPTRGKTFRIKLVVEPVLKVRNDPEAAEPHVTSHDQTNVGVLLQCDVKNAHPKPTVEWWDSNNQIPSEKPQVSEQGGRFNITLKATVEKSGRYRCVATQKEINHQAQKEINVHIYVHVDDVIRLRLFWLKALQQLQAWSLRVGRRR</sequence>
<keyword evidence="7" id="KW-1185">Reference proteome</keyword>
<dbReference type="AlphaFoldDB" id="A0A3P8PZ47"/>
<evidence type="ECO:0000256" key="2">
    <source>
        <dbReference type="ARBA" id="ARBA00023136"/>
    </source>
</evidence>
<dbReference type="GO" id="GO:0001817">
    <property type="term" value="P:regulation of cytokine production"/>
    <property type="evidence" value="ECO:0007669"/>
    <property type="project" value="TreeGrafter"/>
</dbReference>
<proteinExistence type="predicted"/>
<evidence type="ECO:0000256" key="3">
    <source>
        <dbReference type="ARBA" id="ARBA00023319"/>
    </source>
</evidence>